<organism evidence="4 5">
    <name type="scientific">Steinernema hermaphroditum</name>
    <dbReference type="NCBI Taxonomy" id="289476"/>
    <lineage>
        <taxon>Eukaryota</taxon>
        <taxon>Metazoa</taxon>
        <taxon>Ecdysozoa</taxon>
        <taxon>Nematoda</taxon>
        <taxon>Chromadorea</taxon>
        <taxon>Rhabditida</taxon>
        <taxon>Tylenchina</taxon>
        <taxon>Panagrolaimomorpha</taxon>
        <taxon>Strongyloidoidea</taxon>
        <taxon>Steinernematidae</taxon>
        <taxon>Steinernema</taxon>
    </lineage>
</organism>
<dbReference type="PANTHER" id="PTHR13479:SF66">
    <property type="entry name" value="LARGE RIBOSOMAL SUBUNIT PROTEIN ML66"/>
    <property type="match status" value="1"/>
</dbReference>
<keyword evidence="1" id="KW-0689">Ribosomal protein</keyword>
<keyword evidence="3" id="KW-0812">Transmembrane</keyword>
<keyword evidence="3" id="KW-0472">Membrane</keyword>
<dbReference type="Pfam" id="PF01084">
    <property type="entry name" value="Ribosomal_S18"/>
    <property type="match status" value="1"/>
</dbReference>
<dbReference type="PANTHER" id="PTHR13479">
    <property type="entry name" value="30S RIBOSOMAL PROTEIN S18"/>
    <property type="match status" value="1"/>
</dbReference>
<comment type="caution">
    <text evidence="4">The sequence shown here is derived from an EMBL/GenBank/DDBJ whole genome shotgun (WGS) entry which is preliminary data.</text>
</comment>
<keyword evidence="3" id="KW-1133">Transmembrane helix</keyword>
<dbReference type="InterPro" id="IPR001648">
    <property type="entry name" value="Ribosomal_bS18"/>
</dbReference>
<protein>
    <recommendedName>
        <fullName evidence="6">28S ribosomal protein S18a, mitochondrial</fullName>
    </recommendedName>
</protein>
<feature type="transmembrane region" description="Helical" evidence="3">
    <location>
        <begin position="45"/>
        <end position="69"/>
    </location>
</feature>
<reference evidence="4" key="1">
    <citation type="submission" date="2023-06" db="EMBL/GenBank/DDBJ databases">
        <title>Genomic analysis of the entomopathogenic nematode Steinernema hermaphroditum.</title>
        <authorList>
            <person name="Schwarz E.M."/>
            <person name="Heppert J.K."/>
            <person name="Baniya A."/>
            <person name="Schwartz H.T."/>
            <person name="Tan C.-H."/>
            <person name="Antoshechkin I."/>
            <person name="Sternberg P.W."/>
            <person name="Goodrich-Blair H."/>
            <person name="Dillman A.R."/>
        </authorList>
    </citation>
    <scope>NUCLEOTIDE SEQUENCE</scope>
    <source>
        <strain evidence="4">PS9179</strain>
        <tissue evidence="4">Whole animal</tissue>
    </source>
</reference>
<feature type="transmembrane region" description="Helical" evidence="3">
    <location>
        <begin position="177"/>
        <end position="202"/>
    </location>
</feature>
<dbReference type="GO" id="GO:0003735">
    <property type="term" value="F:structural constituent of ribosome"/>
    <property type="evidence" value="ECO:0007669"/>
    <property type="project" value="InterPro"/>
</dbReference>
<keyword evidence="5" id="KW-1185">Reference proteome</keyword>
<dbReference type="Proteomes" id="UP001175271">
    <property type="component" value="Unassembled WGS sequence"/>
</dbReference>
<dbReference type="EMBL" id="JAUCMV010000002">
    <property type="protein sequence ID" value="KAK0418223.1"/>
    <property type="molecule type" value="Genomic_DNA"/>
</dbReference>
<evidence type="ECO:0000256" key="3">
    <source>
        <dbReference type="SAM" id="Phobius"/>
    </source>
</evidence>
<dbReference type="GO" id="GO:0070181">
    <property type="term" value="F:small ribosomal subunit rRNA binding"/>
    <property type="evidence" value="ECO:0007669"/>
    <property type="project" value="TreeGrafter"/>
</dbReference>
<keyword evidence="2" id="KW-0687">Ribonucleoprotein</keyword>
<evidence type="ECO:0000313" key="5">
    <source>
        <dbReference type="Proteomes" id="UP001175271"/>
    </source>
</evidence>
<dbReference type="GO" id="GO:0005763">
    <property type="term" value="C:mitochondrial small ribosomal subunit"/>
    <property type="evidence" value="ECO:0007669"/>
    <property type="project" value="TreeGrafter"/>
</dbReference>
<accession>A0AA39I5I6</accession>
<name>A0AA39I5I6_9BILA</name>
<evidence type="ECO:0000256" key="1">
    <source>
        <dbReference type="ARBA" id="ARBA00022980"/>
    </source>
</evidence>
<dbReference type="Gene3D" id="4.10.640.10">
    <property type="entry name" value="Ribosomal protein S18"/>
    <property type="match status" value="1"/>
</dbReference>
<evidence type="ECO:0000313" key="4">
    <source>
        <dbReference type="EMBL" id="KAK0418223.1"/>
    </source>
</evidence>
<sequence>MHCFFNSEALLPPPDYSSPSGRRALKRRPRRRLILKLRVMAGGRLLNFVLSMFFVLPLLGASADVAVFVPRLELMNVTVFDNSRPEESLRITVSGSFHHYGAVKKAILALSKRHLDWCGFALRLDTDGISRSWTKDQRAEFHEKLNDFSCADLGKQGFYSEKRPIPKMEVVYKDGTYVIVGLSLAFSNLFIIFVFVAVAFLIKRCRLPRKVTNFEGSGSATPLAIHNGDVSRSGSMLSLHFRNSLKTAVRQISSTASLFAKEIKETVEGDTTVVEVVDVPSADSKPVLASDQNACSLCTCNLPVQISYRDVLILEQFMRADGTVLPRQHTGLCHKQQLKVERCVMQAHWAGLFPDRTIPNFDRAGYKRFNRYWENDMSMYQLKQKTEPGTWYYIKRYNSKGNGTYAKNTAN</sequence>
<dbReference type="InterPro" id="IPR036870">
    <property type="entry name" value="Ribosomal_bS18_sf"/>
</dbReference>
<dbReference type="GO" id="GO:0032543">
    <property type="term" value="P:mitochondrial translation"/>
    <property type="evidence" value="ECO:0007669"/>
    <property type="project" value="TreeGrafter"/>
</dbReference>
<dbReference type="AlphaFoldDB" id="A0AA39I5I6"/>
<evidence type="ECO:0000256" key="2">
    <source>
        <dbReference type="ARBA" id="ARBA00023274"/>
    </source>
</evidence>
<dbReference type="SUPFAM" id="SSF46911">
    <property type="entry name" value="Ribosomal protein S18"/>
    <property type="match status" value="1"/>
</dbReference>
<proteinExistence type="predicted"/>
<gene>
    <name evidence="4" type="ORF">QR680_013442</name>
</gene>
<evidence type="ECO:0008006" key="6">
    <source>
        <dbReference type="Google" id="ProtNLM"/>
    </source>
</evidence>